<evidence type="ECO:0000313" key="11">
    <source>
        <dbReference type="EMBL" id="KAB5593948.1"/>
    </source>
</evidence>
<keyword evidence="5 8" id="KW-1133">Transmembrane helix</keyword>
<dbReference type="OrthoDB" id="1689567at2759"/>
<evidence type="ECO:0000256" key="7">
    <source>
        <dbReference type="SAM" id="MobiDB-lite"/>
    </source>
</evidence>
<gene>
    <name evidence="11" type="ORF">CTheo_2674</name>
</gene>
<feature type="region of interest" description="Disordered" evidence="7">
    <location>
        <begin position="1288"/>
        <end position="1423"/>
    </location>
</feature>
<evidence type="ECO:0000259" key="9">
    <source>
        <dbReference type="Pfam" id="PF02714"/>
    </source>
</evidence>
<feature type="compositionally biased region" description="Polar residues" evidence="7">
    <location>
        <begin position="1289"/>
        <end position="1299"/>
    </location>
</feature>
<feature type="transmembrane region" description="Helical" evidence="8">
    <location>
        <begin position="187"/>
        <end position="211"/>
    </location>
</feature>
<feature type="domain" description="CSC1/OSCA1-like N-terminal transmembrane" evidence="10">
    <location>
        <begin position="84"/>
        <end position="207"/>
    </location>
</feature>
<feature type="region of interest" description="Disordered" evidence="7">
    <location>
        <begin position="1134"/>
        <end position="1153"/>
    </location>
</feature>
<comment type="similarity">
    <text evidence="2">Belongs to the CSC1 (TC 1.A.17) family.</text>
</comment>
<proteinExistence type="inferred from homology"/>
<organism evidence="11 12">
    <name type="scientific">Ceratobasidium theobromae</name>
    <dbReference type="NCBI Taxonomy" id="1582974"/>
    <lineage>
        <taxon>Eukaryota</taxon>
        <taxon>Fungi</taxon>
        <taxon>Dikarya</taxon>
        <taxon>Basidiomycota</taxon>
        <taxon>Agaricomycotina</taxon>
        <taxon>Agaricomycetes</taxon>
        <taxon>Cantharellales</taxon>
        <taxon>Ceratobasidiaceae</taxon>
        <taxon>Ceratobasidium</taxon>
    </lineage>
</organism>
<feature type="domain" description="CSC1/OSCA1-like 7TM region" evidence="9">
    <location>
        <begin position="742"/>
        <end position="1010"/>
    </location>
</feature>
<feature type="compositionally biased region" description="Basic and acidic residues" evidence="7">
    <location>
        <begin position="1468"/>
        <end position="1507"/>
    </location>
</feature>
<evidence type="ECO:0000256" key="4">
    <source>
        <dbReference type="ARBA" id="ARBA00022692"/>
    </source>
</evidence>
<dbReference type="PANTHER" id="PTHR13018">
    <property type="entry name" value="PROBABLE MEMBRANE PROTEIN DUF221-RELATED"/>
    <property type="match status" value="1"/>
</dbReference>
<dbReference type="GO" id="GO:0005227">
    <property type="term" value="F:calcium-activated cation channel activity"/>
    <property type="evidence" value="ECO:0007669"/>
    <property type="project" value="InterPro"/>
</dbReference>
<feature type="region of interest" description="Disordered" evidence="7">
    <location>
        <begin position="549"/>
        <end position="573"/>
    </location>
</feature>
<feature type="transmembrane region" description="Helical" evidence="8">
    <location>
        <begin position="791"/>
        <end position="818"/>
    </location>
</feature>
<evidence type="ECO:0000256" key="6">
    <source>
        <dbReference type="ARBA" id="ARBA00023136"/>
    </source>
</evidence>
<feature type="compositionally biased region" description="Polar residues" evidence="7">
    <location>
        <begin position="563"/>
        <end position="573"/>
    </location>
</feature>
<dbReference type="InterPro" id="IPR045122">
    <property type="entry name" value="Csc1-like"/>
</dbReference>
<keyword evidence="4 8" id="KW-0812">Transmembrane</keyword>
<reference evidence="11 12" key="1">
    <citation type="journal article" date="2019" name="Fungal Biol. Biotechnol.">
        <title>Draft genome sequence of fastidious pathogen Ceratobasidium theobromae, which causes vascular-streak dieback in Theobroma cacao.</title>
        <authorList>
            <person name="Ali S.S."/>
            <person name="Asman A."/>
            <person name="Shao J."/>
            <person name="Firmansyah A.P."/>
            <person name="Susilo A.W."/>
            <person name="Rosmana A."/>
            <person name="McMahon P."/>
            <person name="Junaid M."/>
            <person name="Guest D."/>
            <person name="Kheng T.Y."/>
            <person name="Meinhardt L.W."/>
            <person name="Bailey B.A."/>
        </authorList>
    </citation>
    <scope>NUCLEOTIDE SEQUENCE [LARGE SCALE GENOMIC DNA]</scope>
    <source>
        <strain evidence="11 12">CT2</strain>
    </source>
</reference>
<feature type="region of interest" description="Disordered" evidence="7">
    <location>
        <begin position="1449"/>
        <end position="1511"/>
    </location>
</feature>
<keyword evidence="3" id="KW-0813">Transport</keyword>
<evidence type="ECO:0000256" key="5">
    <source>
        <dbReference type="ARBA" id="ARBA00022989"/>
    </source>
</evidence>
<name>A0A5N5QQQ4_9AGAM</name>
<evidence type="ECO:0000313" key="12">
    <source>
        <dbReference type="Proteomes" id="UP000383932"/>
    </source>
</evidence>
<accession>A0A5N5QQQ4</accession>
<dbReference type="Proteomes" id="UP000383932">
    <property type="component" value="Unassembled WGS sequence"/>
</dbReference>
<feature type="transmembrane region" description="Helical" evidence="8">
    <location>
        <begin position="838"/>
        <end position="856"/>
    </location>
</feature>
<keyword evidence="6 8" id="KW-0472">Membrane</keyword>
<dbReference type="PANTHER" id="PTHR13018:SF139">
    <property type="entry name" value="PHOSPHATE METABOLISM PROTEIN 7"/>
    <property type="match status" value="1"/>
</dbReference>
<evidence type="ECO:0000256" key="3">
    <source>
        <dbReference type="ARBA" id="ARBA00022448"/>
    </source>
</evidence>
<dbReference type="InterPro" id="IPR003864">
    <property type="entry name" value="CSC1/OSCA1-like_7TM"/>
</dbReference>
<feature type="transmembrane region" description="Helical" evidence="8">
    <location>
        <begin position="744"/>
        <end position="770"/>
    </location>
</feature>
<evidence type="ECO:0000256" key="1">
    <source>
        <dbReference type="ARBA" id="ARBA00004141"/>
    </source>
</evidence>
<keyword evidence="12" id="KW-1185">Reference proteome</keyword>
<feature type="transmembrane region" description="Helical" evidence="8">
    <location>
        <begin position="12"/>
        <end position="33"/>
    </location>
</feature>
<feature type="transmembrane region" description="Helical" evidence="8">
    <location>
        <begin position="134"/>
        <end position="155"/>
    </location>
</feature>
<dbReference type="EMBL" id="SSOP01000028">
    <property type="protein sequence ID" value="KAB5593948.1"/>
    <property type="molecule type" value="Genomic_DNA"/>
</dbReference>
<evidence type="ECO:0000259" key="10">
    <source>
        <dbReference type="Pfam" id="PF13967"/>
    </source>
</evidence>
<feature type="region of interest" description="Disordered" evidence="7">
    <location>
        <begin position="443"/>
        <end position="483"/>
    </location>
</feature>
<protein>
    <submittedName>
        <fullName evidence="11">Tranport-associated late exocytosis protein</fullName>
    </submittedName>
</protein>
<dbReference type="InterPro" id="IPR032880">
    <property type="entry name" value="CSC1/OSCA1-like_N"/>
</dbReference>
<dbReference type="Pfam" id="PF13967">
    <property type="entry name" value="RSN1_TM"/>
    <property type="match status" value="1"/>
</dbReference>
<comment type="caution">
    <text evidence="11">The sequence shown here is derived from an EMBL/GenBank/DDBJ whole genome shotgun (WGS) entry which is preliminary data.</text>
</comment>
<evidence type="ECO:0000256" key="2">
    <source>
        <dbReference type="ARBA" id="ARBA00007779"/>
    </source>
</evidence>
<dbReference type="GO" id="GO:0005886">
    <property type="term" value="C:plasma membrane"/>
    <property type="evidence" value="ECO:0007669"/>
    <property type="project" value="TreeGrafter"/>
</dbReference>
<feature type="transmembrane region" description="Helical" evidence="8">
    <location>
        <begin position="893"/>
        <end position="910"/>
    </location>
</feature>
<evidence type="ECO:0000256" key="8">
    <source>
        <dbReference type="SAM" id="Phobius"/>
    </source>
</evidence>
<comment type="subcellular location">
    <subcellularLocation>
        <location evidence="1">Membrane</location>
        <topology evidence="1">Multi-pass membrane protein</topology>
    </subcellularLocation>
</comment>
<feature type="compositionally biased region" description="Polar residues" evidence="7">
    <location>
        <begin position="1369"/>
        <end position="1380"/>
    </location>
</feature>
<feature type="region of interest" description="Disordered" evidence="7">
    <location>
        <begin position="1060"/>
        <end position="1104"/>
    </location>
</feature>
<sequence>MATYVDRGEATYGGLLQQTYAAIVVGTVCLTLVESLRRVPRRRGRGQVARDEPIPAGDTTGLTPHEISRIESLGSRENWTHGYLYMARCWAAVPSPRQPKWPLAWIWQVLRTSDETFLRLSGVDATVYTRFLRACFYFAALHTCTTLVVILPIHYRLGSVKIKRSDINRVSLTTLVSGLDEVRADKILWVHMVMVIWITVSWLLLLTWFVLGSLRYRAYAARHVLAPASTIKRSSSLRQSHDNTSSFPSAAYTSGTPFGPLHPEPAPSRSFPTDEGGVPDYSLRCRTVMVTNIPQNLRTPEMLRWYFARYLPDSSPPKDPSKDKSKPWRKFKSAVLPHKVPAPPVELARPRRSKSGNRKSTQERERGHILDAIREAMVHELEMSRDEVAMVEARGRAIVEKVVLAPKLSTLARLIAERETRMEELEEAHILLARTVMSAVGKEMDRRQREEGRKVREGEIRRRKRLRAETGSKQASDGEDGGGWIGTVRDTIVGLGSVFERIIWGEPDHSPAMDRLVQVIGPFVEEARQRDAQYGARLALKSIWARPGVSPNRAGDKQKEKPSQTSPDSEGKSTYDTVWSALYDLEAEYLRPYQPLIRRRSILLYPLELIGILAPTGLPATDLAFLRIRSLQKRIEEYKACPLPDASEKKSTDKVFIEEPAEDDLPNGDAPHISPVPSGHTIEPASSAFVTFRRWQDARRAVRVLSHRPGRPLTCLVVMAPQTTDLDWERLVKGKFAAQFVRDWLVGAAIWLFQVFWIFPISFITSLISLKSLEAVIPPMARFFDHNPRARALITGLIPTLLVAGLGILIPVILFVIGRKAQTEVTFSGLHNGILIRYYKWLILNIVGLSSFQTFLEAFRKHIPDPFQLVSSSFPAAAPFYAGWFILQTTLQNLMQFGLVGLPLITYVFGVRTASTPRKRKRGTQPRTIDYHYWTPNHLLAMHIITIFAVLNPLVVPFGLIYYAVANVVFRNQLLRVYARRFYEGNGNMLTIRVLRYSMDGLALSHIVFLAFNLLNFNRARAGVCGTLFGITLLLKVVATREFRARYEKLERAESARLCGDDEPFSSEERTQSGEERRSVSVAASHAPLAPEHQDTFPPSVDSNPSSSLSWNFPGLKPFGHGYNVSHVRGHPLRGRIKHKSPPLSRITSRTGSQVEIMRADSPASTETNGAALTRPTTRTRTNPLVLVQQVGQVPGMLLELVTAKSSRDSDLGGINYLCGTQPSDIVVPAPKFGRWDDTPDGSASYECPYYLDEGPECIWLPRDPAGPVDLDDTVSMYRLLLSVHDRNMPSNDKASVENQSRRADSEKIPSPQSSINRPPMREENSEKSLAAIPFTLSPIGTPQDEPAQSPHSPHTTPPRPTIIRTRTASVGQAVSGSPQSHRHSVSDAMEMRSLQAPPQTSSTLEATAGSGPSRPPLRRQPSLLSAFRTWRSKEAPDLSGSVFSYKTALDGGESRQNSDKRRSRALAPDEVRRALDATVQAEEKVEKARKDREEQAEKLDDARVEQEESGGWSLVKKLVLKRNTEQ</sequence>
<feature type="compositionally biased region" description="Basic and acidic residues" evidence="7">
    <location>
        <begin position="443"/>
        <end position="460"/>
    </location>
</feature>
<feature type="compositionally biased region" description="Basic and acidic residues" evidence="7">
    <location>
        <begin position="1067"/>
        <end position="1079"/>
    </location>
</feature>
<dbReference type="Pfam" id="PF02714">
    <property type="entry name" value="RSN1_7TM"/>
    <property type="match status" value="1"/>
</dbReference>
<feature type="region of interest" description="Disordered" evidence="7">
    <location>
        <begin position="333"/>
        <end position="365"/>
    </location>
</feature>
<feature type="compositionally biased region" description="Polar residues" evidence="7">
    <location>
        <begin position="1397"/>
        <end position="1406"/>
    </location>
</feature>